<organism evidence="1 2">
    <name type="scientific">Acaromyces ingoldii</name>
    <dbReference type="NCBI Taxonomy" id="215250"/>
    <lineage>
        <taxon>Eukaryota</taxon>
        <taxon>Fungi</taxon>
        <taxon>Dikarya</taxon>
        <taxon>Basidiomycota</taxon>
        <taxon>Ustilaginomycotina</taxon>
        <taxon>Exobasidiomycetes</taxon>
        <taxon>Exobasidiales</taxon>
        <taxon>Cryptobasidiaceae</taxon>
        <taxon>Acaromyces</taxon>
    </lineage>
</organism>
<dbReference type="GeneID" id="37047616"/>
<evidence type="ECO:0000313" key="2">
    <source>
        <dbReference type="Proteomes" id="UP000245768"/>
    </source>
</evidence>
<proteinExistence type="predicted"/>
<evidence type="ECO:0000313" key="1">
    <source>
        <dbReference type="EMBL" id="PWN91908.1"/>
    </source>
</evidence>
<reference evidence="1" key="1">
    <citation type="journal article" date="2018" name="Mol. Biol. Evol.">
        <title>Broad Genomic Sampling Reveals a Smut Pathogenic Ancestry of the Fungal Clade Ustilaginomycotina.</title>
        <authorList>
            <person name="Kijpornyongpan T."/>
            <person name="Mondo S.J."/>
            <person name="Barry K."/>
            <person name="Sandor L."/>
            <person name="Lee J."/>
            <person name="Lipzen A."/>
            <person name="Pangilinan J."/>
            <person name="LaButti K."/>
            <person name="Hainaut M."/>
            <person name="Henrissat B."/>
            <person name="Grigoriev I.V."/>
            <person name="Spatafora J.W."/>
            <person name="Aime M.C."/>
        </authorList>
    </citation>
    <scope>NUCLEOTIDE SEQUENCE [LARGE SCALE GENOMIC DNA]</scope>
    <source>
        <strain evidence="1">MCA 4198</strain>
    </source>
</reference>
<dbReference type="Proteomes" id="UP000245768">
    <property type="component" value="Unassembled WGS sequence"/>
</dbReference>
<gene>
    <name evidence="1" type="ORF">FA10DRAFT_77907</name>
</gene>
<protein>
    <submittedName>
        <fullName evidence="1">Uncharacterized protein</fullName>
    </submittedName>
</protein>
<dbReference type="AlphaFoldDB" id="A0A316YTA0"/>
<dbReference type="InParanoid" id="A0A316YTA0"/>
<keyword evidence="2" id="KW-1185">Reference proteome</keyword>
<sequence length="155" mass="17112">MSSLSAIQVQNKVGKGGKRVPVGKSANVRWRPVLSHRPPCPGRVGPTSDLLPVSSDRALPLFGLQQKTGSYRFAAAPAAAPIRAEENEYKSRLFCVTVSWFLRLPVRRLHCTSSSHLPLAVDTIHTTFLYSSLHLVIILNLKTFVLSIERVSVRL</sequence>
<name>A0A316YTA0_9BASI</name>
<dbReference type="RefSeq" id="XP_025379106.1">
    <property type="nucleotide sequence ID" value="XM_025525700.1"/>
</dbReference>
<dbReference type="EMBL" id="KZ819635">
    <property type="protein sequence ID" value="PWN91908.1"/>
    <property type="molecule type" value="Genomic_DNA"/>
</dbReference>
<accession>A0A316YTA0</accession>